<dbReference type="Gene3D" id="3.30.230.10">
    <property type="match status" value="1"/>
</dbReference>
<evidence type="ECO:0000256" key="1">
    <source>
        <dbReference type="ARBA" id="ARBA00022741"/>
    </source>
</evidence>
<dbReference type="EC" id="2.7.1.36" evidence="5"/>
<evidence type="ECO:0000313" key="6">
    <source>
        <dbReference type="Proteomes" id="UP000561681"/>
    </source>
</evidence>
<dbReference type="SUPFAM" id="SSF55060">
    <property type="entry name" value="GHMP Kinase, C-terminal domain"/>
    <property type="match status" value="1"/>
</dbReference>
<accession>A0A7W7IV63</accession>
<dbReference type="Pfam" id="PF00288">
    <property type="entry name" value="GHMP_kinases_N"/>
    <property type="match status" value="1"/>
</dbReference>
<dbReference type="PRINTS" id="PR00959">
    <property type="entry name" value="MEVGALKINASE"/>
</dbReference>
<dbReference type="InterPro" id="IPR036554">
    <property type="entry name" value="GHMP_kinase_C_sf"/>
</dbReference>
<dbReference type="EMBL" id="JACHLD010000001">
    <property type="protein sequence ID" value="MBB4800475.1"/>
    <property type="molecule type" value="Genomic_DNA"/>
</dbReference>
<keyword evidence="2 5" id="KW-0418">Kinase</keyword>
<dbReference type="InterPro" id="IPR020568">
    <property type="entry name" value="Ribosomal_Su5_D2-typ_SF"/>
</dbReference>
<sequence>MKGPLFYSKILLFGEYGIIRDSKGLAIPYNFYNGALKKSEEPSDEAIASNKSLRSFASYLEVLQTQQPDLVTFDLESLKNDVETGMYFDSSIPQGYGVGSSGALVAAIYDKYAANKITVLENLTREKLLHLKNIFSQMESFFHGKSSGLDPLNSYLSIPILINSKDNIQTTGIPTQSVDGKGAVFLLDSGIVGETAPMISIFMESLKDKGFRAMLKNQFVKYTDICIDNFLHGDMKSLIGNTKKLSKVVLNNFKPMIPEQFHAIWQQGIDTNDYYLKLCGSGGGGYILGFTEDLERAKASLKDYKLEVVYQF</sequence>
<evidence type="ECO:0000256" key="2">
    <source>
        <dbReference type="ARBA" id="ARBA00022777"/>
    </source>
</evidence>
<dbReference type="InterPro" id="IPR014721">
    <property type="entry name" value="Ribsml_uS5_D2-typ_fold_subgr"/>
</dbReference>
<name>A0A7W7IV63_9FLAO</name>
<organism evidence="5 6">
    <name type="scientific">Flavobacterium nitrogenifigens</name>
    <dbReference type="NCBI Taxonomy" id="1617283"/>
    <lineage>
        <taxon>Bacteria</taxon>
        <taxon>Pseudomonadati</taxon>
        <taxon>Bacteroidota</taxon>
        <taxon>Flavobacteriia</taxon>
        <taxon>Flavobacteriales</taxon>
        <taxon>Flavobacteriaceae</taxon>
        <taxon>Flavobacterium</taxon>
    </lineage>
</organism>
<dbReference type="Proteomes" id="UP000561681">
    <property type="component" value="Unassembled WGS sequence"/>
</dbReference>
<keyword evidence="1" id="KW-0547">Nucleotide-binding</keyword>
<protein>
    <submittedName>
        <fullName evidence="5">Mevalonate kinase</fullName>
        <ecNumber evidence="5">2.7.1.36</ecNumber>
    </submittedName>
</protein>
<evidence type="ECO:0000259" key="4">
    <source>
        <dbReference type="Pfam" id="PF00288"/>
    </source>
</evidence>
<dbReference type="AlphaFoldDB" id="A0A7W7IV63"/>
<keyword evidence="5" id="KW-0808">Transferase</keyword>
<dbReference type="GO" id="GO:0004496">
    <property type="term" value="F:mevalonate kinase activity"/>
    <property type="evidence" value="ECO:0007669"/>
    <property type="project" value="UniProtKB-EC"/>
</dbReference>
<dbReference type="RefSeq" id="WP_184158125.1">
    <property type="nucleotide sequence ID" value="NZ_JACHLD010000001.1"/>
</dbReference>
<evidence type="ECO:0000256" key="3">
    <source>
        <dbReference type="ARBA" id="ARBA00022840"/>
    </source>
</evidence>
<keyword evidence="6" id="KW-1185">Reference proteome</keyword>
<proteinExistence type="predicted"/>
<comment type="caution">
    <text evidence="5">The sequence shown here is derived from an EMBL/GenBank/DDBJ whole genome shotgun (WGS) entry which is preliminary data.</text>
</comment>
<reference evidence="5 6" key="1">
    <citation type="submission" date="2020-08" db="EMBL/GenBank/DDBJ databases">
        <title>Functional genomics of gut bacteria from endangered species of beetles.</title>
        <authorList>
            <person name="Carlos-Shanley C."/>
        </authorList>
    </citation>
    <scope>NUCLEOTIDE SEQUENCE [LARGE SCALE GENOMIC DNA]</scope>
    <source>
        <strain evidence="5 6">S00142</strain>
    </source>
</reference>
<dbReference type="InterPro" id="IPR006204">
    <property type="entry name" value="GHMP_kinase_N_dom"/>
</dbReference>
<dbReference type="SUPFAM" id="SSF54211">
    <property type="entry name" value="Ribosomal protein S5 domain 2-like"/>
    <property type="match status" value="1"/>
</dbReference>
<feature type="domain" description="GHMP kinase N-terminal" evidence="4">
    <location>
        <begin position="86"/>
        <end position="150"/>
    </location>
</feature>
<gene>
    <name evidence="5" type="ORF">HNP37_000514</name>
</gene>
<evidence type="ECO:0000313" key="5">
    <source>
        <dbReference type="EMBL" id="MBB4800475.1"/>
    </source>
</evidence>
<dbReference type="GO" id="GO:0005524">
    <property type="term" value="F:ATP binding"/>
    <property type="evidence" value="ECO:0007669"/>
    <property type="project" value="UniProtKB-KW"/>
</dbReference>
<keyword evidence="3" id="KW-0067">ATP-binding</keyword>